<dbReference type="EMBL" id="JXTB01000204">
    <property type="protein sequence ID" value="PON53647.1"/>
    <property type="molecule type" value="Genomic_DNA"/>
</dbReference>
<dbReference type="Gene3D" id="4.10.60.30">
    <property type="entry name" value="Nanos, RNA-binding domain"/>
    <property type="match status" value="1"/>
</dbReference>
<reference evidence="2" key="1">
    <citation type="submission" date="2016-06" db="EMBL/GenBank/DDBJ databases">
        <title>Parallel loss of symbiosis genes in relatives of nitrogen-fixing non-legume Parasponia.</title>
        <authorList>
            <person name="Van Velzen R."/>
            <person name="Holmer R."/>
            <person name="Bu F."/>
            <person name="Rutten L."/>
            <person name="Van Zeijl A."/>
            <person name="Liu W."/>
            <person name="Santuari L."/>
            <person name="Cao Q."/>
            <person name="Sharma T."/>
            <person name="Shen D."/>
            <person name="Roswanjaya Y."/>
            <person name="Wardhani T."/>
            <person name="Kalhor M.S."/>
            <person name="Jansen J."/>
            <person name="Van den Hoogen J."/>
            <person name="Gungor B."/>
            <person name="Hartog M."/>
            <person name="Hontelez J."/>
            <person name="Verver J."/>
            <person name="Yang W.-C."/>
            <person name="Schijlen E."/>
            <person name="Repin R."/>
            <person name="Schilthuizen M."/>
            <person name="Schranz E."/>
            <person name="Heidstra R."/>
            <person name="Miyata K."/>
            <person name="Fedorova E."/>
            <person name="Kohlen W."/>
            <person name="Bisseling T."/>
            <person name="Smit S."/>
            <person name="Geurts R."/>
        </authorList>
    </citation>
    <scope>NUCLEOTIDE SEQUENCE [LARGE SCALE GENOMIC DNA]</scope>
    <source>
        <strain evidence="2">cv. WU1-14</strain>
    </source>
</reference>
<proteinExistence type="predicted"/>
<dbReference type="Proteomes" id="UP000237105">
    <property type="component" value="Unassembled WGS sequence"/>
</dbReference>
<comment type="caution">
    <text evidence="1">The sequence shown here is derived from an EMBL/GenBank/DDBJ whole genome shotgun (WGS) entry which is preliminary data.</text>
</comment>
<protein>
    <submittedName>
        <fullName evidence="1">Zinc finger, CCHC-type</fullName>
    </submittedName>
</protein>
<dbReference type="AlphaFoldDB" id="A0A2P5BXX0"/>
<keyword evidence="2" id="KW-1185">Reference proteome</keyword>
<sequence>MREKSSYIITRSINGLMHPHHTLGKRYQIVLKVEDYLSTFPTYQGFLTASYPSYSILTLPPVNSLSANGTTSASTFVKSHWIKGHENAPSISCAPSSQIECHHCHAKGHTASLCPQRTLFLNQVNDYISDDDPNIIIIKPLEVANEKDLGLDNDCEDKICASFL</sequence>
<evidence type="ECO:0000313" key="1">
    <source>
        <dbReference type="EMBL" id="PON53647.1"/>
    </source>
</evidence>
<dbReference type="InterPro" id="IPR038129">
    <property type="entry name" value="Nanos_sf"/>
</dbReference>
<name>A0A2P5BXX0_PARAD</name>
<organism evidence="1 2">
    <name type="scientific">Parasponia andersonii</name>
    <name type="common">Sponia andersonii</name>
    <dbReference type="NCBI Taxonomy" id="3476"/>
    <lineage>
        <taxon>Eukaryota</taxon>
        <taxon>Viridiplantae</taxon>
        <taxon>Streptophyta</taxon>
        <taxon>Embryophyta</taxon>
        <taxon>Tracheophyta</taxon>
        <taxon>Spermatophyta</taxon>
        <taxon>Magnoliopsida</taxon>
        <taxon>eudicotyledons</taxon>
        <taxon>Gunneridae</taxon>
        <taxon>Pentapetalae</taxon>
        <taxon>rosids</taxon>
        <taxon>fabids</taxon>
        <taxon>Rosales</taxon>
        <taxon>Cannabaceae</taxon>
        <taxon>Parasponia</taxon>
    </lineage>
</organism>
<accession>A0A2P5BXX0</accession>
<gene>
    <name evidence="1" type="ORF">PanWU01x14_200850</name>
</gene>
<dbReference type="OrthoDB" id="1719899at2759"/>
<evidence type="ECO:0000313" key="2">
    <source>
        <dbReference type="Proteomes" id="UP000237105"/>
    </source>
</evidence>